<dbReference type="EMBL" id="JAEDAO010000001">
    <property type="protein sequence ID" value="MBK0392588.1"/>
    <property type="molecule type" value="Genomic_DNA"/>
</dbReference>
<protein>
    <submittedName>
        <fullName evidence="1">Uncharacterized protein</fullName>
    </submittedName>
</protein>
<keyword evidence="2" id="KW-1185">Reference proteome</keyword>
<reference evidence="1" key="1">
    <citation type="submission" date="2020-12" db="EMBL/GenBank/DDBJ databases">
        <title>Ramlibacter sp. nov., isolated from a freshwater alga, Cryptomonas.</title>
        <authorList>
            <person name="Kim H.M."/>
            <person name="Jeon C.O."/>
        </authorList>
    </citation>
    <scope>NUCLEOTIDE SEQUENCE</scope>
    <source>
        <strain evidence="1">CrO1</strain>
    </source>
</reference>
<accession>A0A934URD9</accession>
<dbReference type="RefSeq" id="WP_200787517.1">
    <property type="nucleotide sequence ID" value="NZ_JAEDAO010000001.1"/>
</dbReference>
<proteinExistence type="predicted"/>
<comment type="caution">
    <text evidence="1">The sequence shown here is derived from an EMBL/GenBank/DDBJ whole genome shotgun (WGS) entry which is preliminary data.</text>
</comment>
<dbReference type="Proteomes" id="UP000617041">
    <property type="component" value="Unassembled WGS sequence"/>
</dbReference>
<organism evidence="1 2">
    <name type="scientific">Ramlibacter algicola</name>
    <dbReference type="NCBI Taxonomy" id="2795217"/>
    <lineage>
        <taxon>Bacteria</taxon>
        <taxon>Pseudomonadati</taxon>
        <taxon>Pseudomonadota</taxon>
        <taxon>Betaproteobacteria</taxon>
        <taxon>Burkholderiales</taxon>
        <taxon>Comamonadaceae</taxon>
        <taxon>Ramlibacter</taxon>
    </lineage>
</organism>
<name>A0A934URD9_9BURK</name>
<evidence type="ECO:0000313" key="2">
    <source>
        <dbReference type="Proteomes" id="UP000617041"/>
    </source>
</evidence>
<evidence type="ECO:0000313" key="1">
    <source>
        <dbReference type="EMBL" id="MBK0392588.1"/>
    </source>
</evidence>
<dbReference type="AlphaFoldDB" id="A0A934URD9"/>
<gene>
    <name evidence="1" type="ORF">I8E28_08285</name>
</gene>
<sequence>MHEPNPWSRSPAWIANARSWLSERGRLRRDADELARMEWRELRDIGITHSRGVESGILMTPSGPVARRSWIDAQPFFPGRAIRR</sequence>